<keyword evidence="11" id="KW-1133">Transmembrane helix</keyword>
<keyword evidence="1" id="KW-1003">Cell membrane</keyword>
<feature type="transmembrane region" description="Helical" evidence="11">
    <location>
        <begin position="12"/>
        <end position="28"/>
    </location>
</feature>
<keyword evidence="10" id="KW-0670">Pyruvate</keyword>
<dbReference type="PANTHER" id="PTHR35809:SF1">
    <property type="entry name" value="ARCHAETIDYLSERINE DECARBOXYLASE PROENZYME-RELATED"/>
    <property type="match status" value="1"/>
</dbReference>
<keyword evidence="5 11" id="KW-0472">Membrane</keyword>
<proteinExistence type="predicted"/>
<evidence type="ECO:0000256" key="1">
    <source>
        <dbReference type="ARBA" id="ARBA00022475"/>
    </source>
</evidence>
<reference evidence="12 13" key="1">
    <citation type="submission" date="2020-05" db="EMBL/GenBank/DDBJ databases">
        <title>Sulfurimonas marisnigri, sp. nov., and Sulfurimonas baltica, sp. nov., manganese oxide reducing chemolithoautotrophs of the class Epsilonproteobacteria isolated from the pelagic redoxclines of the Black and Baltic Seas and emended description of the genus Sulfurimonas.</title>
        <authorList>
            <person name="Henkel J.V."/>
            <person name="Laudan C."/>
            <person name="Werner J."/>
            <person name="Neu T."/>
            <person name="Plewe S."/>
            <person name="Sproer C."/>
            <person name="Bunk B."/>
            <person name="Schulz-Vogt H.N."/>
        </authorList>
    </citation>
    <scope>NUCLEOTIDE SEQUENCE [LARGE SCALE GENOMIC DNA]</scope>
    <source>
        <strain evidence="12 13">SoZ1</strain>
    </source>
</reference>
<dbReference type="GO" id="GO:0008654">
    <property type="term" value="P:phospholipid biosynthetic process"/>
    <property type="evidence" value="ECO:0007669"/>
    <property type="project" value="UniProtKB-KW"/>
</dbReference>
<sequence length="216" mass="24955">MRNNLLPIAKEGLNYIIWAILSFAFFAILDLDFLQFFTFLVTLFFLFVFRNPERENIIFQENSVVSPVDGVVVSIEELKDNKYTYKVEIDSNYFNVSLLRSPLTSLLSYIEIYRGTRLSPLSTLSKNINEKVVLIFRDKNENSIKVVHRLKQSFMNIKIDAIKNQNLLKGSRYGVMINGITTLYLPQNFRLNVSVGNELTASQALIGYFTNDKKNK</sequence>
<dbReference type="PANTHER" id="PTHR35809">
    <property type="entry name" value="ARCHAETIDYLSERINE DECARBOXYLASE PROENZYME-RELATED"/>
    <property type="match status" value="1"/>
</dbReference>
<keyword evidence="7" id="KW-0594">Phospholipid biosynthesis</keyword>
<evidence type="ECO:0000256" key="5">
    <source>
        <dbReference type="ARBA" id="ARBA00023136"/>
    </source>
</evidence>
<dbReference type="Proteomes" id="UP000593836">
    <property type="component" value="Chromosome"/>
</dbReference>
<evidence type="ECO:0000256" key="6">
    <source>
        <dbReference type="ARBA" id="ARBA00023145"/>
    </source>
</evidence>
<evidence type="ECO:0000256" key="8">
    <source>
        <dbReference type="ARBA" id="ARBA00023239"/>
    </source>
</evidence>
<feature type="transmembrane region" description="Helical" evidence="11">
    <location>
        <begin position="34"/>
        <end position="50"/>
    </location>
</feature>
<dbReference type="AlphaFoldDB" id="A0A7S7M140"/>
<keyword evidence="13" id="KW-1185">Reference proteome</keyword>
<evidence type="ECO:0000256" key="7">
    <source>
        <dbReference type="ARBA" id="ARBA00023209"/>
    </source>
</evidence>
<dbReference type="RefSeq" id="WP_194367183.1">
    <property type="nucleotide sequence ID" value="NZ_CP054493.1"/>
</dbReference>
<keyword evidence="2" id="KW-0444">Lipid biosynthesis</keyword>
<organism evidence="12 13">
    <name type="scientific">Candidatus Sulfurimonas marisnigri</name>
    <dbReference type="NCBI Taxonomy" id="2740405"/>
    <lineage>
        <taxon>Bacteria</taxon>
        <taxon>Pseudomonadati</taxon>
        <taxon>Campylobacterota</taxon>
        <taxon>Epsilonproteobacteria</taxon>
        <taxon>Campylobacterales</taxon>
        <taxon>Sulfurimonadaceae</taxon>
        <taxon>Sulfurimonas</taxon>
    </lineage>
</organism>
<accession>A0A7S7M140</accession>
<keyword evidence="9" id="KW-1208">Phospholipid metabolism</keyword>
<evidence type="ECO:0000256" key="9">
    <source>
        <dbReference type="ARBA" id="ARBA00023264"/>
    </source>
</evidence>
<evidence type="ECO:0000256" key="3">
    <source>
        <dbReference type="ARBA" id="ARBA00022793"/>
    </source>
</evidence>
<keyword evidence="11" id="KW-0812">Transmembrane</keyword>
<keyword evidence="6" id="KW-0865">Zymogen</keyword>
<dbReference type="InterPro" id="IPR033175">
    <property type="entry name" value="PSD-A"/>
</dbReference>
<gene>
    <name evidence="12" type="ORF">HUE87_02560</name>
</gene>
<evidence type="ECO:0000256" key="11">
    <source>
        <dbReference type="SAM" id="Phobius"/>
    </source>
</evidence>
<dbReference type="KEGG" id="smas:HUE87_02560"/>
<evidence type="ECO:0000256" key="4">
    <source>
        <dbReference type="ARBA" id="ARBA00023098"/>
    </source>
</evidence>
<dbReference type="EMBL" id="CP054493">
    <property type="protein sequence ID" value="QOY55141.1"/>
    <property type="molecule type" value="Genomic_DNA"/>
</dbReference>
<protein>
    <submittedName>
        <fullName evidence="12">Phosphatidylserine decarboxylase</fullName>
    </submittedName>
</protein>
<keyword evidence="4" id="KW-0443">Lipid metabolism</keyword>
<dbReference type="Pfam" id="PF02666">
    <property type="entry name" value="PS_Dcarbxylase"/>
    <property type="match status" value="1"/>
</dbReference>
<dbReference type="GO" id="GO:0004609">
    <property type="term" value="F:phosphatidylserine decarboxylase activity"/>
    <property type="evidence" value="ECO:0007669"/>
    <property type="project" value="InterPro"/>
</dbReference>
<evidence type="ECO:0000256" key="10">
    <source>
        <dbReference type="ARBA" id="ARBA00023317"/>
    </source>
</evidence>
<keyword evidence="8" id="KW-0456">Lyase</keyword>
<name>A0A7S7M140_9BACT</name>
<evidence type="ECO:0000313" key="12">
    <source>
        <dbReference type="EMBL" id="QOY55141.1"/>
    </source>
</evidence>
<evidence type="ECO:0000256" key="2">
    <source>
        <dbReference type="ARBA" id="ARBA00022516"/>
    </source>
</evidence>
<dbReference type="InterPro" id="IPR003817">
    <property type="entry name" value="PS_Dcarbxylase"/>
</dbReference>
<keyword evidence="3" id="KW-0210">Decarboxylase</keyword>
<evidence type="ECO:0000313" key="13">
    <source>
        <dbReference type="Proteomes" id="UP000593836"/>
    </source>
</evidence>